<evidence type="ECO:0000313" key="11">
    <source>
        <dbReference type="Proteomes" id="UP000494165"/>
    </source>
</evidence>
<dbReference type="OrthoDB" id="191651at2759"/>
<evidence type="ECO:0000259" key="8">
    <source>
        <dbReference type="PROSITE" id="PS50020"/>
    </source>
</evidence>
<dbReference type="CDD" id="cd00201">
    <property type="entry name" value="WW"/>
    <property type="match status" value="1"/>
</dbReference>
<protein>
    <recommendedName>
        <fullName evidence="12">Matrin-type domain-containing protein</fullName>
    </recommendedName>
</protein>
<dbReference type="PROSITE" id="PS01159">
    <property type="entry name" value="WW_DOMAIN_1"/>
    <property type="match status" value="1"/>
</dbReference>
<feature type="region of interest" description="Disordered" evidence="7">
    <location>
        <begin position="329"/>
        <end position="361"/>
    </location>
</feature>
<dbReference type="InterPro" id="IPR000690">
    <property type="entry name" value="Matrin/U1-C_Znf_C2H2"/>
</dbReference>
<proteinExistence type="predicted"/>
<evidence type="ECO:0000256" key="4">
    <source>
        <dbReference type="ARBA" id="ARBA00022833"/>
    </source>
</evidence>
<keyword evidence="6" id="KW-0175">Coiled coil</keyword>
<evidence type="ECO:0000256" key="5">
    <source>
        <dbReference type="ARBA" id="ARBA00023242"/>
    </source>
</evidence>
<dbReference type="InterPro" id="IPR001202">
    <property type="entry name" value="WW_dom"/>
</dbReference>
<dbReference type="SMART" id="SM00451">
    <property type="entry name" value="ZnF_U1"/>
    <property type="match status" value="1"/>
</dbReference>
<dbReference type="GO" id="GO:0071011">
    <property type="term" value="C:precatalytic spliceosome"/>
    <property type="evidence" value="ECO:0007669"/>
    <property type="project" value="TreeGrafter"/>
</dbReference>
<feature type="domain" description="Matrin-type" evidence="9">
    <location>
        <begin position="24"/>
        <end position="55"/>
    </location>
</feature>
<dbReference type="PANTHER" id="PTHR13173">
    <property type="entry name" value="WW DOMAIN BINDING PROTEIN 4"/>
    <property type="match status" value="1"/>
</dbReference>
<evidence type="ECO:0000256" key="1">
    <source>
        <dbReference type="ARBA" id="ARBA00004123"/>
    </source>
</evidence>
<dbReference type="Gene3D" id="3.30.160.60">
    <property type="entry name" value="Classic Zinc Finger"/>
    <property type="match status" value="1"/>
</dbReference>
<dbReference type="Proteomes" id="UP000494165">
    <property type="component" value="Unassembled WGS sequence"/>
</dbReference>
<dbReference type="InterPro" id="IPR013085">
    <property type="entry name" value="U1-CZ_Znf_C2H2"/>
</dbReference>
<name>A0A8S1CAV7_9INSE</name>
<dbReference type="PANTHER" id="PTHR13173:SF10">
    <property type="entry name" value="WW DOMAIN-BINDING PROTEIN 4"/>
    <property type="match status" value="1"/>
</dbReference>
<dbReference type="GO" id="GO:0008270">
    <property type="term" value="F:zinc ion binding"/>
    <property type="evidence" value="ECO:0007669"/>
    <property type="project" value="UniProtKB-KW"/>
</dbReference>
<comment type="subcellular location">
    <subcellularLocation>
        <location evidence="1">Nucleus</location>
    </subcellularLocation>
</comment>
<dbReference type="Gene3D" id="2.20.70.10">
    <property type="match status" value="1"/>
</dbReference>
<feature type="coiled-coil region" evidence="6">
    <location>
        <begin position="125"/>
        <end position="159"/>
    </location>
</feature>
<sequence>MAMYQLREMLPCLMTEYWKSTEKKFCDFCKCWIANNRASIDFHERGKRHIGNVEKKIKDVGRKSQKDQKAKDYEARQLKIMEQNAMKSYMNDVYLKSDYSSQFVELPEGYAPEGEAGPSAMPTVKTQAELQAEAKQKIKEQAEMKAMQIQAEKDAKEAAAKRAAEAAGSSYTPVVKLGPGATSTEVLGTQRLRPKNFRFQKKLPKWYEAKNEDDVSYYWNVITKATTYDKPADGFVSLELQERNRKEEEEKQKTREEQWQIMKNPLKNPLPECDKPTPFGAWTEVKSAEESDHVDLQLPKNNRVQPVLPVFTEEEMPEIKFKEKVVKSLAPGPGCSSEPVAFKKRKIQNFRGRQRKDDDDD</sequence>
<feature type="domain" description="WW" evidence="8">
    <location>
        <begin position="206"/>
        <end position="233"/>
    </location>
</feature>
<dbReference type="InterPro" id="IPR036020">
    <property type="entry name" value="WW_dom_sf"/>
</dbReference>
<dbReference type="SUPFAM" id="SSF51045">
    <property type="entry name" value="WW domain"/>
    <property type="match status" value="1"/>
</dbReference>
<comment type="caution">
    <text evidence="10">The sequence shown here is derived from an EMBL/GenBank/DDBJ whole genome shotgun (WGS) entry which is preliminary data.</text>
</comment>
<feature type="compositionally biased region" description="Basic residues" evidence="7">
    <location>
        <begin position="342"/>
        <end position="354"/>
    </location>
</feature>
<evidence type="ECO:0000256" key="7">
    <source>
        <dbReference type="SAM" id="MobiDB-lite"/>
    </source>
</evidence>
<dbReference type="AlphaFoldDB" id="A0A8S1CAV7"/>
<keyword evidence="2" id="KW-0479">Metal-binding</keyword>
<evidence type="ECO:0000256" key="3">
    <source>
        <dbReference type="ARBA" id="ARBA00022771"/>
    </source>
</evidence>
<dbReference type="GO" id="GO:0003723">
    <property type="term" value="F:RNA binding"/>
    <property type="evidence" value="ECO:0007669"/>
    <property type="project" value="TreeGrafter"/>
</dbReference>
<keyword evidence="11" id="KW-1185">Reference proteome</keyword>
<dbReference type="EMBL" id="CADEPI010000021">
    <property type="protein sequence ID" value="CAB3365542.1"/>
    <property type="molecule type" value="Genomic_DNA"/>
</dbReference>
<evidence type="ECO:0000259" key="9">
    <source>
        <dbReference type="PROSITE" id="PS50171"/>
    </source>
</evidence>
<keyword evidence="3" id="KW-0863">Zinc-finger</keyword>
<gene>
    <name evidence="10" type="ORF">CLODIP_2_CD05572</name>
</gene>
<dbReference type="GO" id="GO:0000398">
    <property type="term" value="P:mRNA splicing, via spliceosome"/>
    <property type="evidence" value="ECO:0007669"/>
    <property type="project" value="InterPro"/>
</dbReference>
<keyword evidence="4" id="KW-0862">Zinc</keyword>
<reference evidence="10 11" key="1">
    <citation type="submission" date="2020-04" db="EMBL/GenBank/DDBJ databases">
        <authorList>
            <person name="Alioto T."/>
            <person name="Alioto T."/>
            <person name="Gomez Garrido J."/>
        </authorList>
    </citation>
    <scope>NUCLEOTIDE SEQUENCE [LARGE SCALE GENOMIC DNA]</scope>
</reference>
<evidence type="ECO:0000313" key="10">
    <source>
        <dbReference type="EMBL" id="CAB3365542.1"/>
    </source>
</evidence>
<organism evidence="10 11">
    <name type="scientific">Cloeon dipterum</name>
    <dbReference type="NCBI Taxonomy" id="197152"/>
    <lineage>
        <taxon>Eukaryota</taxon>
        <taxon>Metazoa</taxon>
        <taxon>Ecdysozoa</taxon>
        <taxon>Arthropoda</taxon>
        <taxon>Hexapoda</taxon>
        <taxon>Insecta</taxon>
        <taxon>Pterygota</taxon>
        <taxon>Palaeoptera</taxon>
        <taxon>Ephemeroptera</taxon>
        <taxon>Pisciforma</taxon>
        <taxon>Baetidae</taxon>
        <taxon>Cloeon</taxon>
    </lineage>
</organism>
<dbReference type="PROSITE" id="PS50020">
    <property type="entry name" value="WW_DOMAIN_2"/>
    <property type="match status" value="1"/>
</dbReference>
<dbReference type="InterPro" id="IPR003604">
    <property type="entry name" value="Matrin/U1-like-C_Znf_C2H2"/>
</dbReference>
<keyword evidence="5" id="KW-0539">Nucleus</keyword>
<accession>A0A8S1CAV7</accession>
<evidence type="ECO:0000256" key="6">
    <source>
        <dbReference type="SAM" id="Coils"/>
    </source>
</evidence>
<evidence type="ECO:0000256" key="2">
    <source>
        <dbReference type="ARBA" id="ARBA00022723"/>
    </source>
</evidence>
<dbReference type="Pfam" id="PF06220">
    <property type="entry name" value="zf-U1"/>
    <property type="match status" value="1"/>
</dbReference>
<evidence type="ECO:0008006" key="12">
    <source>
        <dbReference type="Google" id="ProtNLM"/>
    </source>
</evidence>
<dbReference type="PROSITE" id="PS50171">
    <property type="entry name" value="ZF_MATRIN"/>
    <property type="match status" value="1"/>
</dbReference>
<dbReference type="InterPro" id="IPR040023">
    <property type="entry name" value="WBP4"/>
</dbReference>